<proteinExistence type="predicted"/>
<accession>A0A0A3Z139</accession>
<evidence type="ECO:0000313" key="2">
    <source>
        <dbReference type="Proteomes" id="UP000030377"/>
    </source>
</evidence>
<dbReference type="AlphaFoldDB" id="A0A0A3Z139"/>
<name>A0A0A3Z139_BRAJP</name>
<organism evidence="1 2">
    <name type="scientific">Bradyrhizobium japonicum</name>
    <dbReference type="NCBI Taxonomy" id="375"/>
    <lineage>
        <taxon>Bacteria</taxon>
        <taxon>Pseudomonadati</taxon>
        <taxon>Pseudomonadota</taxon>
        <taxon>Alphaproteobacteria</taxon>
        <taxon>Hyphomicrobiales</taxon>
        <taxon>Nitrobacteraceae</taxon>
        <taxon>Bradyrhizobium</taxon>
    </lineage>
</organism>
<dbReference type="Proteomes" id="UP000030377">
    <property type="component" value="Unassembled WGS sequence"/>
</dbReference>
<comment type="caution">
    <text evidence="1">The sequence shown here is derived from an EMBL/GenBank/DDBJ whole genome shotgun (WGS) entry which is preliminary data.</text>
</comment>
<evidence type="ECO:0000313" key="1">
    <source>
        <dbReference type="EMBL" id="KGT79593.1"/>
    </source>
</evidence>
<sequence>MSAGGRSFGSATMAILLIKRAATEEAFRIALGTFVGVDIDLVPRIVVECTVSRDRIVLILQDLAATTELWFHGSAYRQAQVILLRLWY</sequence>
<reference evidence="1 2" key="1">
    <citation type="submission" date="2014-09" db="EMBL/GenBank/DDBJ databases">
        <title>Draft genome of Bradyrhizobium japonicum Is-34.</title>
        <authorList>
            <person name="Tsurumaru H."/>
            <person name="Yamakawa T."/>
            <person name="Hashimoto S."/>
            <person name="Okizaki K."/>
            <person name="Kanesaki Y."/>
            <person name="Yoshikawa H."/>
            <person name="Yajima S."/>
        </authorList>
    </citation>
    <scope>NUCLEOTIDE SEQUENCE [LARGE SCALE GENOMIC DNA]</scope>
    <source>
        <strain evidence="1 2">Is-34</strain>
    </source>
</reference>
<gene>
    <name evidence="1" type="ORF">MA20_12125</name>
</gene>
<dbReference type="EMBL" id="JRPN01000010">
    <property type="protein sequence ID" value="KGT79593.1"/>
    <property type="molecule type" value="Genomic_DNA"/>
</dbReference>
<protein>
    <submittedName>
        <fullName evidence="1">Uncharacterized protein</fullName>
    </submittedName>
</protein>